<reference evidence="3 4" key="1">
    <citation type="submission" date="2024-02" db="EMBL/GenBank/DDBJ databases">
        <title>Identification of pathogenicity and growth-promoting functions of Pseudomonas putida variants.</title>
        <authorList>
            <person name="Sun J."/>
        </authorList>
    </citation>
    <scope>NUCLEOTIDE SEQUENCE [LARGE SCALE GENOMIC DNA]</scope>
    <source>
        <strain evidence="3 4">A04</strain>
    </source>
</reference>
<feature type="domain" description="FecR protein" evidence="1">
    <location>
        <begin position="112"/>
        <end position="202"/>
    </location>
</feature>
<organism evidence="3 4">
    <name type="scientific">Pseudomonas kermanshahensis</name>
    <dbReference type="NCBI Taxonomy" id="2745482"/>
    <lineage>
        <taxon>Bacteria</taxon>
        <taxon>Pseudomonadati</taxon>
        <taxon>Pseudomonadota</taxon>
        <taxon>Gammaproteobacteria</taxon>
        <taxon>Pseudomonadales</taxon>
        <taxon>Pseudomonadaceae</taxon>
        <taxon>Pseudomonas</taxon>
    </lineage>
</organism>
<keyword evidence="4" id="KW-1185">Reference proteome</keyword>
<dbReference type="InterPro" id="IPR006860">
    <property type="entry name" value="FecR"/>
</dbReference>
<comment type="caution">
    <text evidence="3">The sequence shown here is derived from an EMBL/GenBank/DDBJ whole genome shotgun (WGS) entry which is preliminary data.</text>
</comment>
<sequence>MVTNDAQRQALRHAAQWFAQLSASPDDPALRAQWQRWHCRSAEHEWAWQQLTELQARLGRMPQQLTWDVMEKSTLRESGPNRRTLLKGLLLGAGASSLAWQGYGIVPKWMADVKTRIGEQRQEVLADGTLLVLDTDTALDVVFDASTRLLILRAGEIHVTTGKDSRPFLVRSAQGELRALGTRFAVRQLDGLTRLSVYEHAVAVRPEQADDVVVIEQGQSVTFDRQRLRGSQALKRGEEAWAQGRLEVEGWRLDILIDELQRYCPGYLGCAPEVSHLRVSGSYSLGNIELTLNTIARSLPIRIQQLTRYWTRILPA</sequence>
<evidence type="ECO:0000313" key="4">
    <source>
        <dbReference type="Proteomes" id="UP001377692"/>
    </source>
</evidence>
<dbReference type="Proteomes" id="UP001377692">
    <property type="component" value="Unassembled WGS sequence"/>
</dbReference>
<protein>
    <submittedName>
        <fullName evidence="3">FecR domain-containing protein</fullName>
    </submittedName>
</protein>
<evidence type="ECO:0000259" key="1">
    <source>
        <dbReference type="Pfam" id="PF04773"/>
    </source>
</evidence>
<feature type="domain" description="FecR N-terminal" evidence="2">
    <location>
        <begin position="14"/>
        <end position="53"/>
    </location>
</feature>
<dbReference type="Pfam" id="PF04773">
    <property type="entry name" value="FecR"/>
    <property type="match status" value="1"/>
</dbReference>
<evidence type="ECO:0000313" key="3">
    <source>
        <dbReference type="EMBL" id="MEJ5904544.1"/>
    </source>
</evidence>
<accession>A0ABU8R3U2</accession>
<dbReference type="PIRSF" id="PIRSF018266">
    <property type="entry name" value="FecR"/>
    <property type="match status" value="1"/>
</dbReference>
<dbReference type="EMBL" id="JBBHLD010000004">
    <property type="protein sequence ID" value="MEJ5904544.1"/>
    <property type="molecule type" value="Genomic_DNA"/>
</dbReference>
<dbReference type="PANTHER" id="PTHR30273">
    <property type="entry name" value="PERIPLASMIC SIGNAL SENSOR AND SIGMA FACTOR ACTIVATOR FECR-RELATED"/>
    <property type="match status" value="1"/>
</dbReference>
<dbReference type="Pfam" id="PF16220">
    <property type="entry name" value="DUF4880"/>
    <property type="match status" value="1"/>
</dbReference>
<dbReference type="PANTHER" id="PTHR30273:SF2">
    <property type="entry name" value="PROTEIN FECR"/>
    <property type="match status" value="1"/>
</dbReference>
<name>A0ABU8R3U2_9PSED</name>
<evidence type="ECO:0000259" key="2">
    <source>
        <dbReference type="Pfam" id="PF16220"/>
    </source>
</evidence>
<dbReference type="InterPro" id="IPR032623">
    <property type="entry name" value="FecR_N"/>
</dbReference>
<dbReference type="RefSeq" id="WP_189662446.1">
    <property type="nucleotide sequence ID" value="NZ_JABWRY020000001.1"/>
</dbReference>
<dbReference type="InterPro" id="IPR012373">
    <property type="entry name" value="Ferrdict_sens_TM"/>
</dbReference>
<gene>
    <name evidence="3" type="ORF">V7V80_07615</name>
</gene>
<dbReference type="Gene3D" id="2.60.120.1440">
    <property type="match status" value="1"/>
</dbReference>
<proteinExistence type="predicted"/>